<evidence type="ECO:0000256" key="1">
    <source>
        <dbReference type="ARBA" id="ARBA00004167"/>
    </source>
</evidence>
<keyword evidence="2" id="KW-0813">Transport</keyword>
<evidence type="ECO:0008006" key="10">
    <source>
        <dbReference type="Google" id="ProtNLM"/>
    </source>
</evidence>
<keyword evidence="4" id="KW-0653">Protein transport</keyword>
<protein>
    <recommendedName>
        <fullName evidence="10">Twin-arginine translocase TatA/TatE family subunit</fullName>
    </recommendedName>
</protein>
<comment type="subcellular location">
    <subcellularLocation>
        <location evidence="1">Membrane</location>
        <topology evidence="1">Single-pass membrane protein</topology>
    </subcellularLocation>
</comment>
<keyword evidence="5" id="KW-1133">Transmembrane helix</keyword>
<evidence type="ECO:0000256" key="7">
    <source>
        <dbReference type="ARBA" id="ARBA00023136"/>
    </source>
</evidence>
<dbReference type="Gene3D" id="1.20.5.3310">
    <property type="match status" value="1"/>
</dbReference>
<organism evidence="8 9">
    <name type="scientific">Marine Group III euryarchaeote CG-Epi2</name>
    <dbReference type="NCBI Taxonomy" id="1888996"/>
    <lineage>
        <taxon>Archaea</taxon>
        <taxon>Methanobacteriati</taxon>
        <taxon>Thermoplasmatota</taxon>
        <taxon>Thermoplasmata</taxon>
        <taxon>Candidatus Thermoprofundales</taxon>
    </lineage>
</organism>
<evidence type="ECO:0000256" key="2">
    <source>
        <dbReference type="ARBA" id="ARBA00022448"/>
    </source>
</evidence>
<accession>A0A1J5U0H2</accession>
<evidence type="ECO:0000313" key="9">
    <source>
        <dbReference type="Proteomes" id="UP000183615"/>
    </source>
</evidence>
<name>A0A1J5U0H2_9ARCH</name>
<keyword evidence="3" id="KW-0812">Transmembrane</keyword>
<dbReference type="EMBL" id="MIYZ01000026">
    <property type="protein sequence ID" value="OIR22008.1"/>
    <property type="molecule type" value="Genomic_DNA"/>
</dbReference>
<dbReference type="GO" id="GO:0015031">
    <property type="term" value="P:protein transport"/>
    <property type="evidence" value="ECO:0007669"/>
    <property type="project" value="UniProtKB-KW"/>
</dbReference>
<sequence>MNSPGLLELIVIIFLLSTFLGPEKIKESARAIGKAYREFRGYANLTPLGNDEISDKENIRSSAEKLGIDTAGMNSNEIKTAIIDELSND</sequence>
<reference evidence="8 9" key="1">
    <citation type="submission" date="2016-08" db="EMBL/GenBank/DDBJ databases">
        <title>New Insights into Marine Group III Euryarchaeota, from dark to light.</title>
        <authorList>
            <person name="Haro-Moreno J.M."/>
            <person name="Rodriguez-Valera F."/>
            <person name="Lopez-Garcia P."/>
            <person name="Moreira D."/>
            <person name="Martin-Cuadrado A.B."/>
        </authorList>
    </citation>
    <scope>NUCLEOTIDE SEQUENCE [LARGE SCALE GENOMIC DNA]</scope>
    <source>
        <strain evidence="8">CG-Epi2</strain>
    </source>
</reference>
<dbReference type="GO" id="GO:0016020">
    <property type="term" value="C:membrane"/>
    <property type="evidence" value="ECO:0007669"/>
    <property type="project" value="UniProtKB-ARBA"/>
</dbReference>
<dbReference type="Pfam" id="PF02416">
    <property type="entry name" value="TatA_B_E"/>
    <property type="match status" value="1"/>
</dbReference>
<proteinExistence type="predicted"/>
<evidence type="ECO:0000256" key="4">
    <source>
        <dbReference type="ARBA" id="ARBA00022927"/>
    </source>
</evidence>
<keyword evidence="6" id="KW-0811">Translocation</keyword>
<evidence type="ECO:0000256" key="6">
    <source>
        <dbReference type="ARBA" id="ARBA00023010"/>
    </source>
</evidence>
<dbReference type="Proteomes" id="UP000183615">
    <property type="component" value="Unassembled WGS sequence"/>
</dbReference>
<evidence type="ECO:0000256" key="3">
    <source>
        <dbReference type="ARBA" id="ARBA00022692"/>
    </source>
</evidence>
<evidence type="ECO:0000256" key="5">
    <source>
        <dbReference type="ARBA" id="ARBA00022989"/>
    </source>
</evidence>
<comment type="caution">
    <text evidence="8">The sequence shown here is derived from an EMBL/GenBank/DDBJ whole genome shotgun (WGS) entry which is preliminary data.</text>
</comment>
<keyword evidence="7" id="KW-0472">Membrane</keyword>
<dbReference type="InterPro" id="IPR003369">
    <property type="entry name" value="TatA/B/E"/>
</dbReference>
<evidence type="ECO:0000313" key="8">
    <source>
        <dbReference type="EMBL" id="OIR22008.1"/>
    </source>
</evidence>
<dbReference type="AlphaFoldDB" id="A0A1J5U0H2"/>
<gene>
    <name evidence="8" type="ORF">BET99_05270</name>
</gene>